<evidence type="ECO:0000256" key="3">
    <source>
        <dbReference type="ARBA" id="ARBA00022618"/>
    </source>
</evidence>
<evidence type="ECO:0000256" key="8">
    <source>
        <dbReference type="ARBA" id="ARBA00023306"/>
    </source>
</evidence>
<dbReference type="GO" id="GO:0051301">
    <property type="term" value="P:cell division"/>
    <property type="evidence" value="ECO:0007669"/>
    <property type="project" value="UniProtKB-KW"/>
</dbReference>
<keyword evidence="5 9" id="KW-0229">DNA integration</keyword>
<dbReference type="GO" id="GO:0003677">
    <property type="term" value="F:DNA binding"/>
    <property type="evidence" value="ECO:0007669"/>
    <property type="project" value="UniProtKB-UniRule"/>
</dbReference>
<dbReference type="HAMAP" id="MF_01808">
    <property type="entry name" value="Recomb_XerC_XerD"/>
    <property type="match status" value="1"/>
</dbReference>
<feature type="active site" evidence="9">
    <location>
        <position position="158"/>
    </location>
</feature>
<dbReference type="PANTHER" id="PTHR30349">
    <property type="entry name" value="PHAGE INTEGRASE-RELATED"/>
    <property type="match status" value="1"/>
</dbReference>
<dbReference type="Gene3D" id="1.10.443.10">
    <property type="entry name" value="Intergrase catalytic core"/>
    <property type="match status" value="1"/>
</dbReference>
<dbReference type="InterPro" id="IPR002104">
    <property type="entry name" value="Integrase_catalytic"/>
</dbReference>
<dbReference type="GO" id="GO:0009037">
    <property type="term" value="F:tyrosine-based site-specific recombinase activity"/>
    <property type="evidence" value="ECO:0007669"/>
    <property type="project" value="UniProtKB-UniRule"/>
</dbReference>
<comment type="caution">
    <text evidence="12">The sequence shown here is derived from an EMBL/GenBank/DDBJ whole genome shotgun (WGS) entry which is preliminary data.</text>
</comment>
<name>A0A2T5G5Z9_9BACL</name>
<dbReference type="Proteomes" id="UP000244016">
    <property type="component" value="Unassembled WGS sequence"/>
</dbReference>
<dbReference type="InterPro" id="IPR050090">
    <property type="entry name" value="Tyrosine_recombinase_XerCD"/>
</dbReference>
<evidence type="ECO:0000259" key="11">
    <source>
        <dbReference type="PROSITE" id="PS51900"/>
    </source>
</evidence>
<sequence length="313" mass="35633">MDPLRAVSEEREAFLLFLRLERGRAEHTVRAYASDLEDFARWLSSREFRPRSRDASPREVWRETVAAYLESLSERGVRPATAKRRIAALRAFTRYLEENGRLPGDVLREVRGPKRDVGLPRVLAESEVLALLESVRGSDPLSLRDRALFELLYGSGLRVSELVGLTFSAIHWEGEFLRFIGKGDRERVVPFGRAAAEALRRYLEFGRPALAARGRKAGERSADRVFLNARGRPLTRQGFWKILRERARAAGIAKALSPHTLRHSFATHLLARGADLRVVQELLGHADVRTTQVYTHVVREAAWEVFRRAHPRA</sequence>
<evidence type="ECO:0000256" key="4">
    <source>
        <dbReference type="ARBA" id="ARBA00022829"/>
    </source>
</evidence>
<evidence type="ECO:0000256" key="2">
    <source>
        <dbReference type="ARBA" id="ARBA00022490"/>
    </source>
</evidence>
<dbReference type="Gene3D" id="1.10.150.130">
    <property type="match status" value="1"/>
</dbReference>
<evidence type="ECO:0000256" key="1">
    <source>
        <dbReference type="ARBA" id="ARBA00004496"/>
    </source>
</evidence>
<dbReference type="InterPro" id="IPR044068">
    <property type="entry name" value="CB"/>
</dbReference>
<comment type="subunit">
    <text evidence="9">Forms a cyclic heterotetrameric complex composed of two molecules of XerC and two molecules of XerD.</text>
</comment>
<dbReference type="Pfam" id="PF02899">
    <property type="entry name" value="Phage_int_SAM_1"/>
    <property type="match status" value="1"/>
</dbReference>
<evidence type="ECO:0000256" key="6">
    <source>
        <dbReference type="ARBA" id="ARBA00023125"/>
    </source>
</evidence>
<keyword evidence="8 9" id="KW-0131">Cell cycle</keyword>
<comment type="similarity">
    <text evidence="9">Belongs to the 'phage' integrase family. XerC subfamily.</text>
</comment>
<evidence type="ECO:0000313" key="13">
    <source>
        <dbReference type="Proteomes" id="UP000244016"/>
    </source>
</evidence>
<dbReference type="PANTHER" id="PTHR30349:SF81">
    <property type="entry name" value="TYROSINE RECOMBINASE XERC"/>
    <property type="match status" value="1"/>
</dbReference>
<dbReference type="InterPro" id="IPR013762">
    <property type="entry name" value="Integrase-like_cat_sf"/>
</dbReference>
<reference evidence="12 13" key="1">
    <citation type="submission" date="2017-08" db="EMBL/GenBank/DDBJ databases">
        <title>Burning lignite coal seam in the remote Altai Mountains harbors a hydrogen-driven thermophilic microbial community.</title>
        <authorList>
            <person name="Kadnikov V.V."/>
            <person name="Mardanov A.V."/>
            <person name="Ivasenko D."/>
            <person name="Beletsky A.V."/>
            <person name="Karnachuk O.V."/>
            <person name="Ravin N.V."/>
        </authorList>
    </citation>
    <scope>NUCLEOTIDE SEQUENCE [LARGE SCALE GENOMIC DNA]</scope>
    <source>
        <strain evidence="12">AL31</strain>
    </source>
</reference>
<keyword evidence="7 9" id="KW-0233">DNA recombination</keyword>
<feature type="domain" description="Core-binding (CB)" evidence="11">
    <location>
        <begin position="5"/>
        <end position="97"/>
    </location>
</feature>
<feature type="active site" description="O-(3'-phospho-DNA)-tyrosine intermediate" evidence="9">
    <location>
        <position position="294"/>
    </location>
</feature>
<dbReference type="InterPro" id="IPR004107">
    <property type="entry name" value="Integrase_SAM-like_N"/>
</dbReference>
<organism evidence="12 13">
    <name type="scientific">Brockia lithotrophica</name>
    <dbReference type="NCBI Taxonomy" id="933949"/>
    <lineage>
        <taxon>Bacteria</taxon>
        <taxon>Bacillati</taxon>
        <taxon>Bacillota</taxon>
        <taxon>Bacilli</taxon>
        <taxon>Bacillales</taxon>
        <taxon>Bacillales Family X. Incertae Sedis</taxon>
        <taxon>Brockia</taxon>
    </lineage>
</organism>
<dbReference type="InterPro" id="IPR023009">
    <property type="entry name" value="Tyrosine_recombinase_XerC/XerD"/>
</dbReference>
<dbReference type="InterPro" id="IPR010998">
    <property type="entry name" value="Integrase_recombinase_N"/>
</dbReference>
<feature type="active site" evidence="9">
    <location>
        <position position="262"/>
    </location>
</feature>
<keyword evidence="2 9" id="KW-0963">Cytoplasm</keyword>
<evidence type="ECO:0000313" key="12">
    <source>
        <dbReference type="EMBL" id="PTQ51610.1"/>
    </source>
</evidence>
<keyword evidence="3 9" id="KW-0132">Cell division</keyword>
<keyword evidence="4 9" id="KW-0159">Chromosome partition</keyword>
<dbReference type="SUPFAM" id="SSF56349">
    <property type="entry name" value="DNA breaking-rejoining enzymes"/>
    <property type="match status" value="1"/>
</dbReference>
<evidence type="ECO:0000256" key="5">
    <source>
        <dbReference type="ARBA" id="ARBA00022908"/>
    </source>
</evidence>
<gene>
    <name evidence="9" type="primary">xerC</name>
    <name evidence="12" type="ORF">BLITH_1248</name>
</gene>
<dbReference type="InterPro" id="IPR011010">
    <property type="entry name" value="DNA_brk_join_enz"/>
</dbReference>
<feature type="domain" description="Tyr recombinase" evidence="10">
    <location>
        <begin position="118"/>
        <end position="307"/>
    </location>
</feature>
<dbReference type="GO" id="GO:0007059">
    <property type="term" value="P:chromosome segregation"/>
    <property type="evidence" value="ECO:0007669"/>
    <property type="project" value="UniProtKB-UniRule"/>
</dbReference>
<comment type="subcellular location">
    <subcellularLocation>
        <location evidence="1 9">Cytoplasm</location>
    </subcellularLocation>
</comment>
<dbReference type="NCBIfam" id="NF001399">
    <property type="entry name" value="PRK00283.1"/>
    <property type="match status" value="1"/>
</dbReference>
<dbReference type="GO" id="GO:0006313">
    <property type="term" value="P:DNA transposition"/>
    <property type="evidence" value="ECO:0007669"/>
    <property type="project" value="UniProtKB-UniRule"/>
</dbReference>
<evidence type="ECO:0000259" key="10">
    <source>
        <dbReference type="PROSITE" id="PS51898"/>
    </source>
</evidence>
<dbReference type="Pfam" id="PF00589">
    <property type="entry name" value="Phage_integrase"/>
    <property type="match status" value="1"/>
</dbReference>
<evidence type="ECO:0000256" key="7">
    <source>
        <dbReference type="ARBA" id="ARBA00023172"/>
    </source>
</evidence>
<dbReference type="CDD" id="cd00798">
    <property type="entry name" value="INT_XerDC_C"/>
    <property type="match status" value="1"/>
</dbReference>
<accession>A0A2T5G5Z9</accession>
<feature type="active site" evidence="9">
    <location>
        <position position="285"/>
    </location>
</feature>
<evidence type="ECO:0000256" key="9">
    <source>
        <dbReference type="HAMAP-Rule" id="MF_01808"/>
    </source>
</evidence>
<dbReference type="GO" id="GO:0005737">
    <property type="term" value="C:cytoplasm"/>
    <property type="evidence" value="ECO:0007669"/>
    <property type="project" value="UniProtKB-SubCell"/>
</dbReference>
<protein>
    <recommendedName>
        <fullName evidence="9">Tyrosine recombinase XerC</fullName>
    </recommendedName>
</protein>
<dbReference type="PROSITE" id="PS51898">
    <property type="entry name" value="TYR_RECOMBINASE"/>
    <property type="match status" value="1"/>
</dbReference>
<proteinExistence type="inferred from homology"/>
<feature type="active site" evidence="9">
    <location>
        <position position="259"/>
    </location>
</feature>
<dbReference type="PROSITE" id="PS51900">
    <property type="entry name" value="CB"/>
    <property type="match status" value="1"/>
</dbReference>
<dbReference type="AlphaFoldDB" id="A0A2T5G5Z9"/>
<keyword evidence="6 9" id="KW-0238">DNA-binding</keyword>
<comment type="function">
    <text evidence="9">Site-specific tyrosine recombinase, which acts by catalyzing the cutting and rejoining of the recombining DNA molecules. The XerC-XerD complex is essential to convert dimers of the bacterial chromosome into monomers to permit their segregation at cell division. It also contributes to the segregational stability of plasmids.</text>
</comment>
<dbReference type="EMBL" id="PEBW01000004">
    <property type="protein sequence ID" value="PTQ51610.1"/>
    <property type="molecule type" value="Genomic_DNA"/>
</dbReference>
<feature type="active site" evidence="9">
    <location>
        <position position="182"/>
    </location>
</feature>